<evidence type="ECO:0000313" key="1">
    <source>
        <dbReference type="EMBL" id="TBU62943.1"/>
    </source>
</evidence>
<protein>
    <submittedName>
        <fullName evidence="1">Uncharacterized protein</fullName>
    </submittedName>
</protein>
<evidence type="ECO:0000313" key="2">
    <source>
        <dbReference type="Proteomes" id="UP000292082"/>
    </source>
</evidence>
<gene>
    <name evidence="1" type="ORF">BD310DRAFT_659807</name>
</gene>
<name>A0A4Q9Q665_9APHY</name>
<dbReference type="Proteomes" id="UP000292082">
    <property type="component" value="Unassembled WGS sequence"/>
</dbReference>
<dbReference type="AlphaFoldDB" id="A0A4Q9Q665"/>
<accession>A0A4Q9Q665</accession>
<organism evidence="1 2">
    <name type="scientific">Dichomitus squalens</name>
    <dbReference type="NCBI Taxonomy" id="114155"/>
    <lineage>
        <taxon>Eukaryota</taxon>
        <taxon>Fungi</taxon>
        <taxon>Dikarya</taxon>
        <taxon>Basidiomycota</taxon>
        <taxon>Agaricomycotina</taxon>
        <taxon>Agaricomycetes</taxon>
        <taxon>Polyporales</taxon>
        <taxon>Polyporaceae</taxon>
        <taxon>Dichomitus</taxon>
    </lineage>
</organism>
<proteinExistence type="predicted"/>
<keyword evidence="2" id="KW-1185">Reference proteome</keyword>
<sequence>MAGGGTTAAASNRRKNLAGPSSWAGLLANARVFALAIFASLGGLAQPVCHPRSPGKRSTDVEFSLVMPECCRVYSRR</sequence>
<dbReference type="EMBL" id="ML145091">
    <property type="protein sequence ID" value="TBU62943.1"/>
    <property type="molecule type" value="Genomic_DNA"/>
</dbReference>
<reference evidence="1 2" key="1">
    <citation type="submission" date="2019-01" db="EMBL/GenBank/DDBJ databases">
        <title>Draft genome sequences of three monokaryotic isolates of the white-rot basidiomycete fungus Dichomitus squalens.</title>
        <authorList>
            <consortium name="DOE Joint Genome Institute"/>
            <person name="Lopez S.C."/>
            <person name="Andreopoulos B."/>
            <person name="Pangilinan J."/>
            <person name="Lipzen A."/>
            <person name="Riley R."/>
            <person name="Ahrendt S."/>
            <person name="Ng V."/>
            <person name="Barry K."/>
            <person name="Daum C."/>
            <person name="Grigoriev I.V."/>
            <person name="Hilden K.S."/>
            <person name="Makela M.R."/>
            <person name="de Vries R.P."/>
        </authorList>
    </citation>
    <scope>NUCLEOTIDE SEQUENCE [LARGE SCALE GENOMIC DNA]</scope>
    <source>
        <strain evidence="1 2">CBS 464.89</strain>
    </source>
</reference>